<feature type="binding site" evidence="6">
    <location>
        <position position="238"/>
    </location>
    <ligand>
        <name>ATP</name>
        <dbReference type="ChEBI" id="CHEBI:30616"/>
    </ligand>
</feature>
<dbReference type="Pfam" id="PF07714">
    <property type="entry name" value="PK_Tyr_Ser-Thr"/>
    <property type="match status" value="1"/>
</dbReference>
<dbReference type="PANTHER" id="PTHR44329">
    <property type="entry name" value="SERINE/THREONINE-PROTEIN KINASE TNNI3K-RELATED"/>
    <property type="match status" value="1"/>
</dbReference>
<keyword evidence="7" id="KW-0175">Coiled coil</keyword>
<dbReference type="GO" id="GO:0004674">
    <property type="term" value="F:protein serine/threonine kinase activity"/>
    <property type="evidence" value="ECO:0007669"/>
    <property type="project" value="UniProtKB-KW"/>
</dbReference>
<dbReference type="PANTHER" id="PTHR44329:SF298">
    <property type="entry name" value="MIXED LINEAGE KINASE DOMAIN-LIKE PROTEIN"/>
    <property type="match status" value="1"/>
</dbReference>
<dbReference type="EMBL" id="CAJOBA010003658">
    <property type="protein sequence ID" value="CAF3688890.1"/>
    <property type="molecule type" value="Genomic_DNA"/>
</dbReference>
<gene>
    <name evidence="10" type="ORF">GPM918_LOCUS7128</name>
    <name evidence="11" type="ORF">OVA965_LOCUS10050</name>
    <name evidence="12" type="ORF">SRO942_LOCUS7128</name>
    <name evidence="13" type="ORF">TMI583_LOCUS10048</name>
</gene>
<dbReference type="Gene3D" id="1.10.510.10">
    <property type="entry name" value="Transferase(Phosphotransferase) domain 1"/>
    <property type="match status" value="1"/>
</dbReference>
<dbReference type="InterPro" id="IPR059179">
    <property type="entry name" value="MLKL-like_MCAfunc"/>
</dbReference>
<dbReference type="InterPro" id="IPR036537">
    <property type="entry name" value="Adaptor_Cbl_N_dom_sf"/>
</dbReference>
<keyword evidence="3 6" id="KW-0547">Nucleotide-binding</keyword>
<dbReference type="EMBL" id="CAJOBC010001144">
    <property type="protein sequence ID" value="CAF3658896.1"/>
    <property type="molecule type" value="Genomic_DNA"/>
</dbReference>
<keyword evidence="1" id="KW-0418">Kinase</keyword>
<evidence type="ECO:0000256" key="6">
    <source>
        <dbReference type="PROSITE-ProRule" id="PRU10141"/>
    </source>
</evidence>
<dbReference type="PROSITE" id="PS00107">
    <property type="entry name" value="PROTEIN_KINASE_ATP"/>
    <property type="match status" value="1"/>
</dbReference>
<feature type="domain" description="Protein kinase" evidence="9">
    <location>
        <begin position="209"/>
        <end position="491"/>
    </location>
</feature>
<dbReference type="GO" id="GO:0005524">
    <property type="term" value="F:ATP binding"/>
    <property type="evidence" value="ECO:0007669"/>
    <property type="project" value="UniProtKB-UniRule"/>
</dbReference>
<keyword evidence="1" id="KW-0723">Serine/threonine-protein kinase</keyword>
<dbReference type="Pfam" id="PF22215">
    <property type="entry name" value="MLKL_N"/>
    <property type="match status" value="1"/>
</dbReference>
<feature type="region of interest" description="Disordered" evidence="8">
    <location>
        <begin position="679"/>
        <end position="719"/>
    </location>
</feature>
<proteinExistence type="predicted"/>
<feature type="compositionally biased region" description="Polar residues" evidence="8">
    <location>
        <begin position="707"/>
        <end position="719"/>
    </location>
</feature>
<dbReference type="Gene3D" id="2.120.10.30">
    <property type="entry name" value="TolB, C-terminal domain"/>
    <property type="match status" value="2"/>
</dbReference>
<dbReference type="InterPro" id="IPR017441">
    <property type="entry name" value="Protein_kinase_ATP_BS"/>
</dbReference>
<dbReference type="PROSITE" id="PS51125">
    <property type="entry name" value="NHL"/>
    <property type="match status" value="1"/>
</dbReference>
<evidence type="ECO:0000313" key="14">
    <source>
        <dbReference type="Proteomes" id="UP000663829"/>
    </source>
</evidence>
<evidence type="ECO:0000313" key="13">
    <source>
        <dbReference type="EMBL" id="CAF3688890.1"/>
    </source>
</evidence>
<dbReference type="Gene3D" id="2.40.10.500">
    <property type="match status" value="1"/>
</dbReference>
<dbReference type="CDD" id="cd21037">
    <property type="entry name" value="MLKL_NTD"/>
    <property type="match status" value="1"/>
</dbReference>
<name>A0A813XHF9_9BILA</name>
<dbReference type="Proteomes" id="UP000663829">
    <property type="component" value="Unassembled WGS sequence"/>
</dbReference>
<dbReference type="EMBL" id="CAJNOQ010001144">
    <property type="protein sequence ID" value="CAF0871591.1"/>
    <property type="molecule type" value="Genomic_DNA"/>
</dbReference>
<protein>
    <recommendedName>
        <fullName evidence="9">Protein kinase domain-containing protein</fullName>
    </recommendedName>
</protein>
<feature type="repeat" description="NHL" evidence="5">
    <location>
        <begin position="1079"/>
        <end position="1120"/>
    </location>
</feature>
<dbReference type="EMBL" id="CAJNOK010003656">
    <property type="protein sequence ID" value="CAF0909585.1"/>
    <property type="molecule type" value="Genomic_DNA"/>
</dbReference>
<evidence type="ECO:0000259" key="9">
    <source>
        <dbReference type="PROSITE" id="PS50011"/>
    </source>
</evidence>
<dbReference type="Gene3D" id="1.20.930.20">
    <property type="entry name" value="Adaptor protein Cbl, N-terminal domain"/>
    <property type="match status" value="1"/>
</dbReference>
<dbReference type="CDD" id="cd13999">
    <property type="entry name" value="STKc_MAP3K-like"/>
    <property type="match status" value="1"/>
</dbReference>
<evidence type="ECO:0000313" key="11">
    <source>
        <dbReference type="EMBL" id="CAF0909585.1"/>
    </source>
</evidence>
<comment type="caution">
    <text evidence="10">The sequence shown here is derived from an EMBL/GenBank/DDBJ whole genome shotgun (WGS) entry which is preliminary data.</text>
</comment>
<reference evidence="10" key="1">
    <citation type="submission" date="2021-02" db="EMBL/GenBank/DDBJ databases">
        <authorList>
            <person name="Nowell W R."/>
        </authorList>
    </citation>
    <scope>NUCLEOTIDE SEQUENCE</scope>
</reference>
<evidence type="ECO:0000313" key="10">
    <source>
        <dbReference type="EMBL" id="CAF0871591.1"/>
    </source>
</evidence>
<dbReference type="OrthoDB" id="339325at2759"/>
<feature type="region of interest" description="Disordered" evidence="8">
    <location>
        <begin position="495"/>
        <end position="515"/>
    </location>
</feature>
<keyword evidence="1" id="KW-0808">Transferase</keyword>
<dbReference type="InterPro" id="IPR054000">
    <property type="entry name" value="MLKL_N"/>
</dbReference>
<organism evidence="10 14">
    <name type="scientific">Didymodactylos carnosus</name>
    <dbReference type="NCBI Taxonomy" id="1234261"/>
    <lineage>
        <taxon>Eukaryota</taxon>
        <taxon>Metazoa</taxon>
        <taxon>Spiralia</taxon>
        <taxon>Gnathifera</taxon>
        <taxon>Rotifera</taxon>
        <taxon>Eurotatoria</taxon>
        <taxon>Bdelloidea</taxon>
        <taxon>Philodinida</taxon>
        <taxon>Philodinidae</taxon>
        <taxon>Didymodactylos</taxon>
    </lineage>
</organism>
<dbReference type="SUPFAM" id="SSF56112">
    <property type="entry name" value="Protein kinase-like (PK-like)"/>
    <property type="match status" value="1"/>
</dbReference>
<dbReference type="Proteomes" id="UP000677228">
    <property type="component" value="Unassembled WGS sequence"/>
</dbReference>
<dbReference type="InterPro" id="IPR000719">
    <property type="entry name" value="Prot_kinase_dom"/>
</dbReference>
<feature type="coiled-coil region" evidence="7">
    <location>
        <begin position="131"/>
        <end position="169"/>
    </location>
</feature>
<evidence type="ECO:0000313" key="12">
    <source>
        <dbReference type="EMBL" id="CAF3658896.1"/>
    </source>
</evidence>
<dbReference type="Proteomes" id="UP000682733">
    <property type="component" value="Unassembled WGS sequence"/>
</dbReference>
<accession>A0A813XHF9</accession>
<evidence type="ECO:0000256" key="7">
    <source>
        <dbReference type="SAM" id="Coils"/>
    </source>
</evidence>
<dbReference type="InterPro" id="IPR001245">
    <property type="entry name" value="Ser-Thr/Tyr_kinase_cat_dom"/>
</dbReference>
<evidence type="ECO:0000256" key="5">
    <source>
        <dbReference type="PROSITE-ProRule" id="PRU00504"/>
    </source>
</evidence>
<evidence type="ECO:0000256" key="8">
    <source>
        <dbReference type="SAM" id="MobiDB-lite"/>
    </source>
</evidence>
<dbReference type="InterPro" id="IPR008271">
    <property type="entry name" value="Ser/Thr_kinase_AS"/>
</dbReference>
<dbReference type="InterPro" id="IPR011042">
    <property type="entry name" value="6-blade_b-propeller_TolB-like"/>
</dbReference>
<dbReference type="PROSITE" id="PS00108">
    <property type="entry name" value="PROTEIN_KINASE_ST"/>
    <property type="match status" value="1"/>
</dbReference>
<keyword evidence="14" id="KW-1185">Reference proteome</keyword>
<dbReference type="SUPFAM" id="SSF101898">
    <property type="entry name" value="NHL repeat"/>
    <property type="match status" value="1"/>
</dbReference>
<keyword evidence="4 6" id="KW-0067">ATP-binding</keyword>
<dbReference type="Pfam" id="PF01436">
    <property type="entry name" value="NHL"/>
    <property type="match status" value="1"/>
</dbReference>
<dbReference type="InterPro" id="IPR001258">
    <property type="entry name" value="NHL_repeat"/>
</dbReference>
<dbReference type="GO" id="GO:0007166">
    <property type="term" value="P:cell surface receptor signaling pathway"/>
    <property type="evidence" value="ECO:0007669"/>
    <property type="project" value="InterPro"/>
</dbReference>
<dbReference type="SMART" id="SM00220">
    <property type="entry name" value="S_TKc"/>
    <property type="match status" value="1"/>
</dbReference>
<dbReference type="InterPro" id="IPR051681">
    <property type="entry name" value="Ser/Thr_Kinases-Pseudokinases"/>
</dbReference>
<dbReference type="PROSITE" id="PS50011">
    <property type="entry name" value="PROTEIN_KINASE_DOM"/>
    <property type="match status" value="1"/>
</dbReference>
<evidence type="ECO:0000256" key="2">
    <source>
        <dbReference type="ARBA" id="ARBA00022737"/>
    </source>
</evidence>
<evidence type="ECO:0000256" key="4">
    <source>
        <dbReference type="ARBA" id="ARBA00022840"/>
    </source>
</evidence>
<keyword evidence="2" id="KW-0677">Repeat</keyword>
<dbReference type="InterPro" id="IPR011009">
    <property type="entry name" value="Kinase-like_dom_sf"/>
</dbReference>
<dbReference type="Proteomes" id="UP000681722">
    <property type="component" value="Unassembled WGS sequence"/>
</dbReference>
<sequence>MSTTVTNTGRLRDLHTSIRDKVGQVKANQRQCERLVNRIDQIIDSVERLEKASGSVVRPESHTLLSGLLSCIDNCNRLIEKFTTNTWYKKVYENQTDRVEFEQLNRQLSNYALDLSLGLNIQQLFDRNQDQEDLKEDLSDISRKLDTIAKQMLDEQQQQNKRMNQMIEQRFQSFRSHLTQSLEAQRRSDYARTIRIERERFLHIPLNDLLIENKLGSGGFADVHRGLWLTHHDTVAIKIIRMNHLDEKSPMREDFYREISTMYRIRYENVINVIGACVEPNFYAIILEYMGLGSLYDILHRRQQQDDRVIKFTWPDRWSIALQMAKGINYLHRLTPPIIHRDVKSMNFLFKQDGHDKFIVKVSDFGLAEIRRESWLQSTTSASLQIPSDIVGSISWKAPELFNRHGTHTKESDIYSLGIVFWELATGRKPYDDYADETVIPYNVTTKGERPDLTTTTIDNEFQLLITSAWAQDHHQRPTCLQLIERINKILSSKYEENNTDETGLPSSNENLTAENENSIPHNVAIDLHQSATSTTVSISDSSFGSTLSSTSTKTAIQVDEQELRNTFFDSANTTIRTQAQPEQERDEVEEMLTPPTIEDSTSQPAEKVETPMTQIEVKTSTKSDEPCLTADSSYIPLQRSLSKSESNLETANFETATTNGSFGLSLPKERVEKRRPLHQNMMWSSKNRQSRVPTSAVPFDHRRSVSTDPTSHQSVVPDKSVSNALEQVQQQLPSLTYTSIVVAPETIERQKVTSPFVPLISPPKQQQEQGRRSIIAHNENDRIASSKAPSSSSPAASVGTPCLFSVSTVLGGDGKGSRLDQLHYPFDIFVTNNSNDIYVADFCNSRILKLSGSKTSVISGSEGSDSTVNQLDSPVAMFADDEGKEIFISDFRNNRIQKFSLTGDMDIHVQTVIGQNGRGDHHDQFDRCYGLFVDHQQQWIYLSDYNNHRVTRWRNVKDSSHSEGVVVAGGQGRGSSSNQLNYPTDICVDESENNLFICDYFNHRVQRWSLNDRETGGVTVIGGHGEGFYLNQLSYPMSMTLDSSNRALYVADTGNNRIIKLSLRPSSNKAVPTVILGTSLGQGPGHLFLPRKVFIDKNHSNQLYIVDTGNHRLQKFTIPSRASTSDSGGK</sequence>
<dbReference type="AlphaFoldDB" id="A0A813XHF9"/>
<evidence type="ECO:0000256" key="1">
    <source>
        <dbReference type="ARBA" id="ARBA00022527"/>
    </source>
</evidence>
<evidence type="ECO:0000256" key="3">
    <source>
        <dbReference type="ARBA" id="ARBA00022741"/>
    </source>
</evidence>
<feature type="compositionally biased region" description="Polar residues" evidence="8">
    <location>
        <begin position="682"/>
        <end position="694"/>
    </location>
</feature>
<dbReference type="CDD" id="cd05819">
    <property type="entry name" value="NHL"/>
    <property type="match status" value="1"/>
</dbReference>
<feature type="compositionally biased region" description="Polar residues" evidence="8">
    <location>
        <begin position="501"/>
        <end position="515"/>
    </location>
</feature>